<reference evidence="11 12" key="1">
    <citation type="submission" date="2019-04" db="EMBL/GenBank/DDBJ databases">
        <title>In vitro growth and metabolic characteristics of meat-borne Lactobacillus algidus strains.</title>
        <authorList>
            <person name="Sade E."/>
            <person name="Per J."/>
            <person name="Tytti H."/>
            <person name="Johanna B.K."/>
        </authorList>
    </citation>
    <scope>NUCLEOTIDE SEQUENCE [LARGE SCALE GENOMIC DNA]</scope>
    <source>
        <strain evidence="11 12">LTS37-1</strain>
    </source>
</reference>
<dbReference type="Proteomes" id="UP000321659">
    <property type="component" value="Unassembled WGS sequence"/>
</dbReference>
<sequence length="301" mass="33928">MGWRTVVVTQHAKISYSGRKIIVQTNNETHQIPIDDIQILLVETTQAVLTVPAITELSKSGAKIIFSGRDGNPTCEVVEQYPGNRSVVSMQNQFAWSLDLKESAWTEVVGAKIAMQIQVAKLLDKEILDLELEAQKLERGDQSNREAVIARKYFQLIFGNKFSRSDFSAINAALNYGYSLLLSAVNREIVCNGSLTQLGIHHHNTTNDFNLGSDLMEPFRPVIDYWVAHQKMTDLTPDVKFGLIELLNLELNYNNQTMILRNALTRHVQNCLNFMNDSKDNLTVKVEMIHEVPNNAIISNV</sequence>
<comment type="subunit">
    <text evidence="9 10">Homodimer, forms a heterotetramer with a Cas2 homodimer.</text>
</comment>
<comment type="cofactor">
    <cofactor evidence="10">
        <name>Mg(2+)</name>
        <dbReference type="ChEBI" id="CHEBI:18420"/>
    </cofactor>
    <cofactor evidence="10">
        <name>Mn(2+)</name>
        <dbReference type="ChEBI" id="CHEBI:29035"/>
    </cofactor>
</comment>
<keyword evidence="6 10" id="KW-0051">Antiviral defense</keyword>
<evidence type="ECO:0000256" key="9">
    <source>
        <dbReference type="ARBA" id="ARBA00038592"/>
    </source>
</evidence>
<evidence type="ECO:0000256" key="5">
    <source>
        <dbReference type="ARBA" id="ARBA00022842"/>
    </source>
</evidence>
<keyword evidence="1 10" id="KW-0540">Nuclease</keyword>
<dbReference type="GO" id="GO:0051607">
    <property type="term" value="P:defense response to virus"/>
    <property type="evidence" value="ECO:0007669"/>
    <property type="project" value="UniProtKB-UniRule"/>
</dbReference>
<comment type="function">
    <text evidence="10">CRISPR (clustered regularly interspaced short palindromic repeat), is an adaptive immune system that provides protection against mobile genetic elements (viruses, transposable elements and conjugative plasmids). CRISPR clusters contain spacers, sequences complementary to antecedent mobile elements, and target invading nucleic acids. CRISPR clusters are transcribed and processed into CRISPR RNA (crRNA). Acts as a dsDNA endonuclease. Involved in the integration of spacer DNA into the CRISPR cassette.</text>
</comment>
<dbReference type="InterPro" id="IPR002729">
    <property type="entry name" value="CRISPR-assoc_Cas1"/>
</dbReference>
<evidence type="ECO:0000256" key="2">
    <source>
        <dbReference type="ARBA" id="ARBA00022723"/>
    </source>
</evidence>
<comment type="caution">
    <text evidence="11">The sequence shown here is derived from an EMBL/GenBank/DDBJ whole genome shotgun (WGS) entry which is preliminary data.</text>
</comment>
<dbReference type="GO" id="GO:0043571">
    <property type="term" value="P:maintenance of CRISPR repeat elements"/>
    <property type="evidence" value="ECO:0007669"/>
    <property type="project" value="UniProtKB-UniRule"/>
</dbReference>
<evidence type="ECO:0000256" key="7">
    <source>
        <dbReference type="ARBA" id="ARBA00023125"/>
    </source>
</evidence>
<dbReference type="InterPro" id="IPR042206">
    <property type="entry name" value="CRISPR-assoc_Cas1_C"/>
</dbReference>
<dbReference type="EC" id="3.1.-.-" evidence="10"/>
<dbReference type="Gene3D" id="3.100.10.20">
    <property type="entry name" value="CRISPR-associated endonuclease Cas1, N-terminal domain"/>
    <property type="match status" value="1"/>
</dbReference>
<comment type="similarity">
    <text evidence="10">Belongs to the CRISPR-associated endonuclease Cas1 family.</text>
</comment>
<dbReference type="Gene3D" id="1.20.120.920">
    <property type="entry name" value="CRISPR-associated endonuclease Cas1, C-terminal domain"/>
    <property type="match status" value="1"/>
</dbReference>
<keyword evidence="5 10" id="KW-0460">Magnesium</keyword>
<feature type="binding site" evidence="10">
    <location>
        <position position="217"/>
    </location>
    <ligand>
        <name>Mn(2+)</name>
        <dbReference type="ChEBI" id="CHEBI:29035"/>
    </ligand>
</feature>
<dbReference type="EMBL" id="SRRQ01000007">
    <property type="protein sequence ID" value="TWW10884.1"/>
    <property type="molecule type" value="Genomic_DNA"/>
</dbReference>
<accession>A0A5C6MD49</accession>
<dbReference type="AlphaFoldDB" id="A0A5C6MD49"/>
<dbReference type="PANTHER" id="PTHR34353">
    <property type="entry name" value="CRISPR-ASSOCIATED ENDONUCLEASE CAS1 1"/>
    <property type="match status" value="1"/>
</dbReference>
<dbReference type="HAMAP" id="MF_01470">
    <property type="entry name" value="Cas1"/>
    <property type="match status" value="1"/>
</dbReference>
<dbReference type="Pfam" id="PF01867">
    <property type="entry name" value="Cas_Cas1"/>
    <property type="match status" value="1"/>
</dbReference>
<keyword evidence="2 10" id="KW-0479">Metal-binding</keyword>
<proteinExistence type="inferred from homology"/>
<evidence type="ECO:0000256" key="10">
    <source>
        <dbReference type="HAMAP-Rule" id="MF_01470"/>
    </source>
</evidence>
<dbReference type="InterPro" id="IPR019855">
    <property type="entry name" value="CRISPR-assoc_Cas1_NMENI"/>
</dbReference>
<dbReference type="GO" id="GO:0046872">
    <property type="term" value="F:metal ion binding"/>
    <property type="evidence" value="ECO:0007669"/>
    <property type="project" value="UniProtKB-UniRule"/>
</dbReference>
<keyword evidence="7 10" id="KW-0238">DNA-binding</keyword>
<name>A0A5C6MD49_9LACO</name>
<dbReference type="NCBIfam" id="TIGR03639">
    <property type="entry name" value="cas1_NMENI"/>
    <property type="match status" value="1"/>
</dbReference>
<evidence type="ECO:0000256" key="6">
    <source>
        <dbReference type="ARBA" id="ARBA00023118"/>
    </source>
</evidence>
<protein>
    <recommendedName>
        <fullName evidence="10">CRISPR-associated endonuclease Cas1</fullName>
        <ecNumber evidence="10">3.1.-.-</ecNumber>
    </recommendedName>
</protein>
<evidence type="ECO:0000256" key="4">
    <source>
        <dbReference type="ARBA" id="ARBA00022801"/>
    </source>
</evidence>
<gene>
    <name evidence="10 11" type="primary">cas1</name>
    <name evidence="11" type="ORF">LABALGLTS371_10570</name>
</gene>
<feature type="binding site" evidence="10">
    <location>
        <position position="202"/>
    </location>
    <ligand>
        <name>Mn(2+)</name>
        <dbReference type="ChEBI" id="CHEBI:29035"/>
    </ligand>
</feature>
<evidence type="ECO:0000256" key="8">
    <source>
        <dbReference type="ARBA" id="ARBA00023211"/>
    </source>
</evidence>
<organism evidence="11 12">
    <name type="scientific">Dellaglioa algida</name>
    <dbReference type="NCBI Taxonomy" id="105612"/>
    <lineage>
        <taxon>Bacteria</taxon>
        <taxon>Bacillati</taxon>
        <taxon>Bacillota</taxon>
        <taxon>Bacilli</taxon>
        <taxon>Lactobacillales</taxon>
        <taxon>Lactobacillaceae</taxon>
        <taxon>Dellaglioa</taxon>
    </lineage>
</organism>
<dbReference type="InterPro" id="IPR050646">
    <property type="entry name" value="Cas1"/>
</dbReference>
<dbReference type="GO" id="GO:0016787">
    <property type="term" value="F:hydrolase activity"/>
    <property type="evidence" value="ECO:0007669"/>
    <property type="project" value="UniProtKB-KW"/>
</dbReference>
<dbReference type="PANTHER" id="PTHR34353:SF2">
    <property type="entry name" value="CRISPR-ASSOCIATED ENDONUCLEASE CAS1 1"/>
    <property type="match status" value="1"/>
</dbReference>
<dbReference type="RefSeq" id="WP_146302804.1">
    <property type="nucleotide sequence ID" value="NZ_JANXKU010000004.1"/>
</dbReference>
<evidence type="ECO:0000313" key="11">
    <source>
        <dbReference type="EMBL" id="TWW10884.1"/>
    </source>
</evidence>
<keyword evidence="8 10" id="KW-0464">Manganese</keyword>
<dbReference type="InterPro" id="IPR042211">
    <property type="entry name" value="CRISPR-assoc_Cas1_N"/>
</dbReference>
<keyword evidence="3 10" id="KW-0255">Endonuclease</keyword>
<keyword evidence="4 10" id="KW-0378">Hydrolase</keyword>
<dbReference type="GO" id="GO:0004520">
    <property type="term" value="F:DNA endonuclease activity"/>
    <property type="evidence" value="ECO:0007669"/>
    <property type="project" value="InterPro"/>
</dbReference>
<evidence type="ECO:0000256" key="1">
    <source>
        <dbReference type="ARBA" id="ARBA00022722"/>
    </source>
</evidence>
<dbReference type="NCBIfam" id="TIGR00287">
    <property type="entry name" value="cas1"/>
    <property type="match status" value="1"/>
</dbReference>
<feature type="binding site" evidence="10">
    <location>
        <position position="146"/>
    </location>
    <ligand>
        <name>Mn(2+)</name>
        <dbReference type="ChEBI" id="CHEBI:29035"/>
    </ligand>
</feature>
<evidence type="ECO:0000256" key="3">
    <source>
        <dbReference type="ARBA" id="ARBA00022759"/>
    </source>
</evidence>
<evidence type="ECO:0000313" key="12">
    <source>
        <dbReference type="Proteomes" id="UP000321659"/>
    </source>
</evidence>
<dbReference type="GO" id="GO:0003677">
    <property type="term" value="F:DNA binding"/>
    <property type="evidence" value="ECO:0007669"/>
    <property type="project" value="UniProtKB-KW"/>
</dbReference>